<keyword evidence="1" id="KW-0812">Transmembrane</keyword>
<dbReference type="Proteomes" id="UP000823918">
    <property type="component" value="Unassembled WGS sequence"/>
</dbReference>
<organism evidence="2 3">
    <name type="scientific">Candidatus Ruthenibacterium merdavium</name>
    <dbReference type="NCBI Taxonomy" id="2838752"/>
    <lineage>
        <taxon>Bacteria</taxon>
        <taxon>Bacillati</taxon>
        <taxon>Bacillota</taxon>
        <taxon>Clostridia</taxon>
        <taxon>Eubacteriales</taxon>
        <taxon>Oscillospiraceae</taxon>
        <taxon>Ruthenibacterium</taxon>
    </lineage>
</organism>
<reference evidence="2" key="2">
    <citation type="submission" date="2021-04" db="EMBL/GenBank/DDBJ databases">
        <authorList>
            <person name="Gilroy R."/>
        </authorList>
    </citation>
    <scope>NUCLEOTIDE SEQUENCE</scope>
    <source>
        <strain evidence="2">5933</strain>
    </source>
</reference>
<gene>
    <name evidence="2" type="ORF">H9698_04315</name>
</gene>
<reference evidence="2" key="1">
    <citation type="journal article" date="2021" name="PeerJ">
        <title>Extensive microbial diversity within the chicken gut microbiome revealed by metagenomics and culture.</title>
        <authorList>
            <person name="Gilroy R."/>
            <person name="Ravi A."/>
            <person name="Getino M."/>
            <person name="Pursley I."/>
            <person name="Horton D.L."/>
            <person name="Alikhan N.F."/>
            <person name="Baker D."/>
            <person name="Gharbi K."/>
            <person name="Hall N."/>
            <person name="Watson M."/>
            <person name="Adriaenssens E.M."/>
            <person name="Foster-Nyarko E."/>
            <person name="Jarju S."/>
            <person name="Secka A."/>
            <person name="Antonio M."/>
            <person name="Oren A."/>
            <person name="Chaudhuri R.R."/>
            <person name="La Ragione R."/>
            <person name="Hildebrand F."/>
            <person name="Pallen M.J."/>
        </authorList>
    </citation>
    <scope>NUCLEOTIDE SEQUENCE</scope>
    <source>
        <strain evidence="2">5933</strain>
    </source>
</reference>
<accession>A0A9D2Q4U8</accession>
<sequence length="176" mass="19726">MNQQHSFWKEASNWLFVTAGVLYVMCLLAPIVVQPPLSEIQTVFFGAAAIATVALVLRNVKEPPARPEPYQCIMQNRVFCTLDELSMSLRKSIPNIVREIRSLSENGNLGDLYPCIEENKLFASKEAYALYLKEAGRLGSSDDVLHSQAAFAAQTDTISQVQKFLLSLKEEQKNRC</sequence>
<comment type="caution">
    <text evidence="2">The sequence shown here is derived from an EMBL/GenBank/DDBJ whole genome shotgun (WGS) entry which is preliminary data.</text>
</comment>
<keyword evidence="1" id="KW-1133">Transmembrane helix</keyword>
<evidence type="ECO:0000313" key="2">
    <source>
        <dbReference type="EMBL" id="HJC72004.1"/>
    </source>
</evidence>
<name>A0A9D2Q4U8_9FIRM</name>
<feature type="transmembrane region" description="Helical" evidence="1">
    <location>
        <begin position="39"/>
        <end position="57"/>
    </location>
</feature>
<feature type="transmembrane region" description="Helical" evidence="1">
    <location>
        <begin position="12"/>
        <end position="33"/>
    </location>
</feature>
<proteinExistence type="predicted"/>
<evidence type="ECO:0000313" key="3">
    <source>
        <dbReference type="Proteomes" id="UP000823918"/>
    </source>
</evidence>
<evidence type="ECO:0000256" key="1">
    <source>
        <dbReference type="SAM" id="Phobius"/>
    </source>
</evidence>
<protein>
    <submittedName>
        <fullName evidence="2">Uncharacterized protein</fullName>
    </submittedName>
</protein>
<dbReference type="EMBL" id="DWWA01000020">
    <property type="protein sequence ID" value="HJC72004.1"/>
    <property type="molecule type" value="Genomic_DNA"/>
</dbReference>
<keyword evidence="1" id="KW-0472">Membrane</keyword>
<dbReference type="AlphaFoldDB" id="A0A9D2Q4U8"/>